<dbReference type="Gene3D" id="3.40.50.300">
    <property type="entry name" value="P-loop containing nucleotide triphosphate hydrolases"/>
    <property type="match status" value="3"/>
</dbReference>
<comment type="similarity">
    <text evidence="9">In the C-terminal section; belongs to the helicase family. RecG subfamily.</text>
</comment>
<keyword evidence="7 9" id="KW-0238">DNA-binding</keyword>
<dbReference type="InterPro" id="IPR011545">
    <property type="entry name" value="DEAD/DEAH_box_helicase_dom"/>
</dbReference>
<dbReference type="PANTHER" id="PTHR47964">
    <property type="entry name" value="ATP-DEPENDENT DNA HELICASE HOMOLOG RECG, CHLOROPLASTIC"/>
    <property type="match status" value="1"/>
</dbReference>
<dbReference type="GO" id="GO:0006355">
    <property type="term" value="P:regulation of DNA-templated transcription"/>
    <property type="evidence" value="ECO:0007669"/>
    <property type="project" value="UniProtKB-UniRule"/>
</dbReference>
<dbReference type="OrthoDB" id="9804325at2"/>
<keyword evidence="2 9" id="KW-0547">Nucleotide-binding</keyword>
<dbReference type="SUPFAM" id="SSF143517">
    <property type="entry name" value="TRCF domain-like"/>
    <property type="match status" value="1"/>
</dbReference>
<protein>
    <recommendedName>
        <fullName evidence="9">Transcription-repair-coupling factor</fullName>
        <shortName evidence="9">TRCF</shortName>
        <ecNumber evidence="9">3.6.4.-</ecNumber>
    </recommendedName>
</protein>
<dbReference type="PANTHER" id="PTHR47964:SF1">
    <property type="entry name" value="ATP-DEPENDENT DNA HELICASE HOMOLOG RECG, CHLOROPLASTIC"/>
    <property type="match status" value="1"/>
</dbReference>
<evidence type="ECO:0000256" key="2">
    <source>
        <dbReference type="ARBA" id="ARBA00022741"/>
    </source>
</evidence>
<evidence type="ECO:0000313" key="12">
    <source>
        <dbReference type="EMBL" id="OEK07097.1"/>
    </source>
</evidence>
<dbReference type="Proteomes" id="UP000095552">
    <property type="component" value="Unassembled WGS sequence"/>
</dbReference>
<dbReference type="SUPFAM" id="SSF52540">
    <property type="entry name" value="P-loop containing nucleoside triphosphate hydrolases"/>
    <property type="match status" value="3"/>
</dbReference>
<dbReference type="SUPFAM" id="SSF141259">
    <property type="entry name" value="CarD-like"/>
    <property type="match status" value="1"/>
</dbReference>
<dbReference type="Gene3D" id="3.30.2060.10">
    <property type="entry name" value="Penicillin-binding protein 1b domain"/>
    <property type="match status" value="1"/>
</dbReference>
<dbReference type="GO" id="GO:0003678">
    <property type="term" value="F:DNA helicase activity"/>
    <property type="evidence" value="ECO:0007669"/>
    <property type="project" value="TreeGrafter"/>
</dbReference>
<evidence type="ECO:0000256" key="1">
    <source>
        <dbReference type="ARBA" id="ARBA00022490"/>
    </source>
</evidence>
<dbReference type="SMART" id="SM00490">
    <property type="entry name" value="HELICc"/>
    <property type="match status" value="1"/>
</dbReference>
<dbReference type="Gene3D" id="2.40.10.170">
    <property type="match status" value="1"/>
</dbReference>
<gene>
    <name evidence="9" type="primary">mfd</name>
    <name evidence="12" type="ORF">BFP71_05415</name>
</gene>
<dbReference type="HAMAP" id="MF_00969">
    <property type="entry name" value="TRCF"/>
    <property type="match status" value="1"/>
</dbReference>
<dbReference type="Pfam" id="PF02559">
    <property type="entry name" value="CarD_TRCF_RID"/>
    <property type="match status" value="1"/>
</dbReference>
<organism evidence="12 13">
    <name type="scientific">Roseivirga misakiensis</name>
    <dbReference type="NCBI Taxonomy" id="1563681"/>
    <lineage>
        <taxon>Bacteria</taxon>
        <taxon>Pseudomonadati</taxon>
        <taxon>Bacteroidota</taxon>
        <taxon>Cytophagia</taxon>
        <taxon>Cytophagales</taxon>
        <taxon>Roseivirgaceae</taxon>
        <taxon>Roseivirga</taxon>
    </lineage>
</organism>
<dbReference type="Pfam" id="PF17757">
    <property type="entry name" value="UvrB_inter"/>
    <property type="match status" value="1"/>
</dbReference>
<dbReference type="GO" id="GO:0003684">
    <property type="term" value="F:damaged DNA binding"/>
    <property type="evidence" value="ECO:0007669"/>
    <property type="project" value="InterPro"/>
</dbReference>
<dbReference type="Pfam" id="PF00270">
    <property type="entry name" value="DEAD"/>
    <property type="match status" value="1"/>
</dbReference>
<dbReference type="STRING" id="1563681.BFP71_05415"/>
<feature type="domain" description="Helicase C-terminal" evidence="11">
    <location>
        <begin position="756"/>
        <end position="910"/>
    </location>
</feature>
<dbReference type="PROSITE" id="PS51192">
    <property type="entry name" value="HELICASE_ATP_BIND_1"/>
    <property type="match status" value="1"/>
</dbReference>
<dbReference type="GO" id="GO:0016787">
    <property type="term" value="F:hydrolase activity"/>
    <property type="evidence" value="ECO:0007669"/>
    <property type="project" value="UniProtKB-KW"/>
</dbReference>
<keyword evidence="5" id="KW-0347">Helicase</keyword>
<dbReference type="InterPro" id="IPR005118">
    <property type="entry name" value="TRCF_C"/>
</dbReference>
<evidence type="ECO:0000313" key="13">
    <source>
        <dbReference type="Proteomes" id="UP000095552"/>
    </source>
</evidence>
<dbReference type="InterPro" id="IPR041471">
    <property type="entry name" value="UvrB_inter"/>
</dbReference>
<keyword evidence="4 9" id="KW-0378">Hydrolase</keyword>
<keyword evidence="3 9" id="KW-0227">DNA damage</keyword>
<comment type="similarity">
    <text evidence="9">In the N-terminal section; belongs to the UvrB family.</text>
</comment>
<keyword evidence="13" id="KW-1185">Reference proteome</keyword>
<evidence type="ECO:0000259" key="11">
    <source>
        <dbReference type="PROSITE" id="PS51194"/>
    </source>
</evidence>
<dbReference type="SMART" id="SM00982">
    <property type="entry name" value="TRCF"/>
    <property type="match status" value="1"/>
</dbReference>
<keyword evidence="1 9" id="KW-0963">Cytoplasm</keyword>
<dbReference type="Pfam" id="PF00271">
    <property type="entry name" value="Helicase_C"/>
    <property type="match status" value="1"/>
</dbReference>
<sequence length="1117" mass="127100">MKVKDFIKVYKEDALIQTIAERIKPNQSSRLRLKGLVGSLDAVVAAATYQLTKQTNVFVLHDKEEAAYFHNDLQNLMGEKEVLLFPTSYKRPYQFDETENANILMRAEILNRINHKASTGELVVTYPEALTEKVINKKALSSNTFSAKVGEQLDVAFLSDLLATYDFEKNDFVYEAGQFSVRGGIVDVYSYAHDLPYRIELFGNEIESIRTFDPVSQLSEDSIKEINIIPNVQTRLLEETRQSFPSFLPNNTKIWFKDYQQTLDTIDKYFAKATENFDEVLSVTDTQVVLSPSSLFENADSFISDIHGYAQVEFGSRNYMQPDFAFDFDVEAQQSFNKNFDKITENLGKWQLQNTMLCIAAESLNQINRLETIFLELDPTLKIQSLNIGLRQGFIDKTREVLCYTDHQLFDRFHKYKTKTKHSKSKALTLKELRSLQPGDYVTHIDHGVGRFVGMEKKEVNGKLQESIRLVYRDDDLLYVSLHALHKISKYTGKEGMAPSMSKLGSPEWENKKKRVKGKVKDIAKDLISLYSKRKNAPGFAFSQDGFLQAELESSFIYEDTPDQALATEHVKHDMELSHPMDRLVCGDVGFGKTEVAIRAAFKAAVNGKQVAVLVPTTILAMQHYRTFAERLSNFPIKVEYINRFKTAKEIRETLERVKEGKTEILIGTHRIVNKDVSFKDLGLLVIDEEQKFGVKVKDKLKEFRVNVDVLTLTATPIPRTLHFSLMGARDLSVIATPPPNRQPVTTEIHSFNEVIMRDAISFELRRGGQVFVVHNRINDIEQIGNIILKLVPDARIGIAHGQMDGSVLEKRMVKFIEGEYDVLVSTNIIESGLDIPNANTIIINHAHMFGLSDLHQMRGRVGRSNRKAFCYLLTPPTIGLTSEARKRLSALEEFSDLGDGFKVAMRDLDIRGAGNLLGAEQSGFISDLGFDMYHKILDEAVQELKENEFKSLFEKDLVKEAAKIVAQDCTIETDLEILIPDSYVSNISERLSLYSKLDSIKNEEKLQEFINNIQDRFGNLPTAVVDLVETVRLRWLAEQLGFEKVVLKNEAMKCYFLPSDNEAYFQSPTFGKILAFVQKRPKTSKMKEYKTRLILTFNEIKSVDEGKALLNQMLAP</sequence>
<dbReference type="InterPro" id="IPR027417">
    <property type="entry name" value="P-loop_NTPase"/>
</dbReference>
<keyword evidence="8 9" id="KW-0234">DNA repair</keyword>
<evidence type="ECO:0000256" key="7">
    <source>
        <dbReference type="ARBA" id="ARBA00023125"/>
    </source>
</evidence>
<comment type="function">
    <text evidence="9">Couples transcription and DNA repair by recognizing RNA polymerase (RNAP) stalled at DNA lesions. Mediates ATP-dependent release of RNAP and its truncated transcript from the DNA, and recruitment of nucleotide excision repair machinery to the damaged site.</text>
</comment>
<proteinExistence type="inferred from homology"/>
<dbReference type="InterPro" id="IPR001650">
    <property type="entry name" value="Helicase_C-like"/>
</dbReference>
<dbReference type="SMART" id="SM00487">
    <property type="entry name" value="DEXDc"/>
    <property type="match status" value="1"/>
</dbReference>
<dbReference type="RefSeq" id="WP_069834409.1">
    <property type="nucleotide sequence ID" value="NZ_MDGQ01000003.1"/>
</dbReference>
<name>A0A1E5T716_9BACT</name>
<accession>A0A1E5T716</accession>
<dbReference type="GO" id="GO:0005524">
    <property type="term" value="F:ATP binding"/>
    <property type="evidence" value="ECO:0007669"/>
    <property type="project" value="UniProtKB-UniRule"/>
</dbReference>
<reference evidence="12 13" key="1">
    <citation type="submission" date="2016-08" db="EMBL/GenBank/DDBJ databases">
        <title>Draft genome of Fabibacter sp. strain SK-8.</title>
        <authorList>
            <person name="Wong S.-K."/>
            <person name="Hamasaki K."/>
            <person name="Yoshizawa S."/>
        </authorList>
    </citation>
    <scope>NUCLEOTIDE SEQUENCE [LARGE SCALE GENOMIC DNA]</scope>
    <source>
        <strain evidence="12 13">SK-8</strain>
    </source>
</reference>
<dbReference type="Pfam" id="PF03461">
    <property type="entry name" value="TRCF"/>
    <property type="match status" value="1"/>
</dbReference>
<dbReference type="PROSITE" id="PS51194">
    <property type="entry name" value="HELICASE_CTER"/>
    <property type="match status" value="1"/>
</dbReference>
<evidence type="ECO:0000259" key="10">
    <source>
        <dbReference type="PROSITE" id="PS51192"/>
    </source>
</evidence>
<evidence type="ECO:0000256" key="8">
    <source>
        <dbReference type="ARBA" id="ARBA00023204"/>
    </source>
</evidence>
<dbReference type="NCBIfam" id="TIGR00580">
    <property type="entry name" value="mfd"/>
    <property type="match status" value="1"/>
</dbReference>
<evidence type="ECO:0000256" key="6">
    <source>
        <dbReference type="ARBA" id="ARBA00022840"/>
    </source>
</evidence>
<dbReference type="CDD" id="cd17991">
    <property type="entry name" value="DEXHc_TRCF"/>
    <property type="match status" value="1"/>
</dbReference>
<dbReference type="InterPro" id="IPR047112">
    <property type="entry name" value="RecG/Mfd"/>
</dbReference>
<evidence type="ECO:0000256" key="4">
    <source>
        <dbReference type="ARBA" id="ARBA00022801"/>
    </source>
</evidence>
<evidence type="ECO:0000256" key="9">
    <source>
        <dbReference type="HAMAP-Rule" id="MF_00969"/>
    </source>
</evidence>
<dbReference type="EC" id="3.6.4.-" evidence="9"/>
<dbReference type="SMART" id="SM01058">
    <property type="entry name" value="CarD_TRCF"/>
    <property type="match status" value="1"/>
</dbReference>
<dbReference type="AlphaFoldDB" id="A0A1E5T716"/>
<keyword evidence="6 9" id="KW-0067">ATP-binding</keyword>
<dbReference type="InterPro" id="IPR036101">
    <property type="entry name" value="CarD-like/TRCF_RID_sf"/>
</dbReference>
<dbReference type="InterPro" id="IPR004576">
    <property type="entry name" value="Mfd"/>
</dbReference>
<dbReference type="GO" id="GO:0000716">
    <property type="term" value="P:transcription-coupled nucleotide-excision repair, DNA damage recognition"/>
    <property type="evidence" value="ECO:0007669"/>
    <property type="project" value="UniProtKB-UniRule"/>
</dbReference>
<evidence type="ECO:0000256" key="3">
    <source>
        <dbReference type="ARBA" id="ARBA00022763"/>
    </source>
</evidence>
<dbReference type="InterPro" id="IPR037235">
    <property type="entry name" value="TRCF-like_C_D7"/>
</dbReference>
<evidence type="ECO:0000256" key="5">
    <source>
        <dbReference type="ARBA" id="ARBA00022806"/>
    </source>
</evidence>
<comment type="subcellular location">
    <subcellularLocation>
        <location evidence="9">Cytoplasm</location>
    </subcellularLocation>
</comment>
<dbReference type="EMBL" id="MDGQ01000003">
    <property type="protein sequence ID" value="OEK07097.1"/>
    <property type="molecule type" value="Genomic_DNA"/>
</dbReference>
<dbReference type="Gene3D" id="3.90.1150.50">
    <property type="entry name" value="Transcription-repair-coupling factor, D7 domain"/>
    <property type="match status" value="1"/>
</dbReference>
<comment type="caution">
    <text evidence="12">The sequence shown here is derived from an EMBL/GenBank/DDBJ whole genome shotgun (WGS) entry which is preliminary data.</text>
</comment>
<feature type="domain" description="Helicase ATP-binding" evidence="10">
    <location>
        <begin position="574"/>
        <end position="735"/>
    </location>
</feature>
<dbReference type="InterPro" id="IPR014001">
    <property type="entry name" value="Helicase_ATP-bd"/>
</dbReference>
<dbReference type="GO" id="GO:0005737">
    <property type="term" value="C:cytoplasm"/>
    <property type="evidence" value="ECO:0007669"/>
    <property type="project" value="UniProtKB-SubCell"/>
</dbReference>
<dbReference type="InterPro" id="IPR003711">
    <property type="entry name" value="CarD-like/TRCF_RID"/>
</dbReference>